<keyword evidence="1" id="KW-1133">Transmembrane helix</keyword>
<keyword evidence="4" id="KW-1185">Reference proteome</keyword>
<dbReference type="AlphaFoldDB" id="A0A4P7A2W0"/>
<feature type="transmembrane region" description="Helical" evidence="1">
    <location>
        <begin position="133"/>
        <end position="151"/>
    </location>
</feature>
<evidence type="ECO:0000313" key="4">
    <source>
        <dbReference type="Proteomes" id="UP000294292"/>
    </source>
</evidence>
<accession>A0A4P7A2W0</accession>
<evidence type="ECO:0000313" key="3">
    <source>
        <dbReference type="EMBL" id="QBP43028.1"/>
    </source>
</evidence>
<feature type="transmembrane region" description="Helical" evidence="1">
    <location>
        <begin position="40"/>
        <end position="61"/>
    </location>
</feature>
<feature type="transmembrane region" description="Helical" evidence="1">
    <location>
        <begin position="163"/>
        <end position="180"/>
    </location>
</feature>
<dbReference type="InterPro" id="IPR053150">
    <property type="entry name" value="Teicoplanin_resist-assoc"/>
</dbReference>
<organism evidence="3 4">
    <name type="scientific">Paenisporosarcina antarctica</name>
    <dbReference type="NCBI Taxonomy" id="417367"/>
    <lineage>
        <taxon>Bacteria</taxon>
        <taxon>Bacillati</taxon>
        <taxon>Bacillota</taxon>
        <taxon>Bacilli</taxon>
        <taxon>Bacillales</taxon>
        <taxon>Caryophanaceae</taxon>
        <taxon>Paenisporosarcina</taxon>
    </lineage>
</organism>
<reference evidence="3 4" key="1">
    <citation type="submission" date="2019-03" db="EMBL/GenBank/DDBJ databases">
        <title>Complete genome sequence of Paenisporosarcina antarctica CGMCC 1.6503T.</title>
        <authorList>
            <person name="Rong J.-C."/>
            <person name="Chi N.-Y."/>
            <person name="Zhang Q.-F."/>
        </authorList>
    </citation>
    <scope>NUCLEOTIDE SEQUENCE [LARGE SCALE GENOMIC DNA]</scope>
    <source>
        <strain evidence="3 4">CGMCC 1.6503</strain>
    </source>
</reference>
<dbReference type="Proteomes" id="UP000294292">
    <property type="component" value="Chromosome"/>
</dbReference>
<evidence type="ECO:0000256" key="1">
    <source>
        <dbReference type="SAM" id="Phobius"/>
    </source>
</evidence>
<dbReference type="Pfam" id="PF04892">
    <property type="entry name" value="VanZ"/>
    <property type="match status" value="1"/>
</dbReference>
<dbReference type="PANTHER" id="PTHR36834:SF1">
    <property type="entry name" value="INTEGRAL MEMBRANE PROTEIN"/>
    <property type="match status" value="1"/>
</dbReference>
<evidence type="ECO:0000259" key="2">
    <source>
        <dbReference type="Pfam" id="PF04892"/>
    </source>
</evidence>
<dbReference type="EMBL" id="CP038015">
    <property type="protein sequence ID" value="QBP43028.1"/>
    <property type="molecule type" value="Genomic_DNA"/>
</dbReference>
<keyword evidence="1" id="KW-0472">Membrane</keyword>
<keyword evidence="1" id="KW-0812">Transmembrane</keyword>
<sequence length="194" mass="22222">MDSIIRYIQDMGFYMVLILPGIIAVRIFQIKRLKMQTNILREFGITLFFMFLVGLLSQTILPAVSSQGGEVKFINGNHQAINLEPFRVLTETYNAIKYLDLWQPFLINFVGNIVMFFPIGFFLPLLWGKFGRAWRAIGTAFLISVAIEILQLPQMRSSDVDDLWLNTLGACIGYIVYKSLPNMVKKSFNIRQIG</sequence>
<feature type="transmembrane region" description="Helical" evidence="1">
    <location>
        <begin position="12"/>
        <end position="28"/>
    </location>
</feature>
<dbReference type="PANTHER" id="PTHR36834">
    <property type="entry name" value="MEMBRANE PROTEIN-RELATED"/>
    <property type="match status" value="1"/>
</dbReference>
<protein>
    <submittedName>
        <fullName evidence="3">VanZ family protein</fullName>
    </submittedName>
</protein>
<dbReference type="KEGG" id="panc:E2636_03835"/>
<feature type="domain" description="VanZ-like" evidence="2">
    <location>
        <begin position="48"/>
        <end position="178"/>
    </location>
</feature>
<gene>
    <name evidence="3" type="ORF">E2636_03835</name>
</gene>
<dbReference type="OrthoDB" id="4822551at2"/>
<feature type="transmembrane region" description="Helical" evidence="1">
    <location>
        <begin position="105"/>
        <end position="126"/>
    </location>
</feature>
<proteinExistence type="predicted"/>
<dbReference type="InterPro" id="IPR006976">
    <property type="entry name" value="VanZ-like"/>
</dbReference>
<name>A0A4P7A2W0_9BACL</name>